<evidence type="ECO:0000259" key="1">
    <source>
        <dbReference type="Pfam" id="PF07238"/>
    </source>
</evidence>
<dbReference type="KEGG" id="tee:Tel_15630"/>
<dbReference type="AlphaFoldDB" id="A0A0S2TH31"/>
<dbReference type="Pfam" id="PF07238">
    <property type="entry name" value="PilZ"/>
    <property type="match status" value="1"/>
</dbReference>
<sequence>MTLEDRKHQRTQLDYEDTEECFHVEVYDRRYVLNRIHDVSISGTGIQIPNEIEPGTPVKLVFRNAQRSVSVNGTTVWCDPIPLGLEPAPPEPAFRTGIQFDPKDRNCAVFFMTLRDFIANSEKKQT</sequence>
<name>A0A0S2TH31_9GAMM</name>
<evidence type="ECO:0000313" key="3">
    <source>
        <dbReference type="Proteomes" id="UP000055136"/>
    </source>
</evidence>
<dbReference type="Proteomes" id="UP000055136">
    <property type="component" value="Chromosome"/>
</dbReference>
<gene>
    <name evidence="2" type="ORF">Tel_15630</name>
</gene>
<dbReference type="EMBL" id="CP013099">
    <property type="protein sequence ID" value="ALP54464.1"/>
    <property type="molecule type" value="Genomic_DNA"/>
</dbReference>
<keyword evidence="3" id="KW-1185">Reference proteome</keyword>
<reference evidence="2" key="1">
    <citation type="submission" date="2015-10" db="EMBL/GenBank/DDBJ databases">
        <title>Description of Candidatus Tenderia electrophaga gen. nov, sp. nov., an Uncultivated Electroautotroph from a Biocathode Enrichment.</title>
        <authorList>
            <person name="Eddie B.J."/>
            <person name="Malanoski A.P."/>
            <person name="Wang Z."/>
            <person name="Hall R.J."/>
            <person name="Oh S.D."/>
            <person name="Heiner C."/>
            <person name="Lin B."/>
            <person name="Strycharz-Glaven S.M."/>
        </authorList>
    </citation>
    <scope>NUCLEOTIDE SEQUENCE [LARGE SCALE GENOMIC DNA]</scope>
    <source>
        <strain evidence="2">NRL1</strain>
    </source>
</reference>
<dbReference type="InterPro" id="IPR009875">
    <property type="entry name" value="PilZ_domain"/>
</dbReference>
<organism evidence="2 3">
    <name type="scientific">Candidatus Tenderia electrophaga</name>
    <dbReference type="NCBI Taxonomy" id="1748243"/>
    <lineage>
        <taxon>Bacteria</taxon>
        <taxon>Pseudomonadati</taxon>
        <taxon>Pseudomonadota</taxon>
        <taxon>Gammaproteobacteria</taxon>
        <taxon>Candidatus Tenderiales</taxon>
        <taxon>Candidatus Tenderiaceae</taxon>
        <taxon>Candidatus Tenderia</taxon>
    </lineage>
</organism>
<proteinExistence type="predicted"/>
<evidence type="ECO:0000313" key="2">
    <source>
        <dbReference type="EMBL" id="ALP54464.1"/>
    </source>
</evidence>
<dbReference type="GO" id="GO:0035438">
    <property type="term" value="F:cyclic-di-GMP binding"/>
    <property type="evidence" value="ECO:0007669"/>
    <property type="project" value="InterPro"/>
</dbReference>
<protein>
    <recommendedName>
        <fullName evidence="1">PilZ domain-containing protein</fullName>
    </recommendedName>
</protein>
<feature type="domain" description="PilZ" evidence="1">
    <location>
        <begin position="5"/>
        <end position="100"/>
    </location>
</feature>
<accession>A0A0S2TH31</accession>